<keyword evidence="1" id="KW-0678">Repressor</keyword>
<dbReference type="Pfam" id="PF17932">
    <property type="entry name" value="TetR_C_24"/>
    <property type="match status" value="1"/>
</dbReference>
<dbReference type="InterPro" id="IPR050109">
    <property type="entry name" value="HTH-type_TetR-like_transc_reg"/>
</dbReference>
<proteinExistence type="predicted"/>
<dbReference type="SUPFAM" id="SSF48498">
    <property type="entry name" value="Tetracyclin repressor-like, C-terminal domain"/>
    <property type="match status" value="1"/>
</dbReference>
<dbReference type="EMBL" id="CP118166">
    <property type="protein sequence ID" value="WDI30674.1"/>
    <property type="molecule type" value="Genomic_DNA"/>
</dbReference>
<evidence type="ECO:0000256" key="4">
    <source>
        <dbReference type="ARBA" id="ARBA00023163"/>
    </source>
</evidence>
<dbReference type="AlphaFoldDB" id="A0AAF0CET1"/>
<accession>A0AAF0CET1</accession>
<keyword evidence="8" id="KW-1185">Reference proteome</keyword>
<dbReference type="PANTHER" id="PTHR30055">
    <property type="entry name" value="HTH-TYPE TRANSCRIPTIONAL REGULATOR RUTR"/>
    <property type="match status" value="1"/>
</dbReference>
<dbReference type="PROSITE" id="PS50977">
    <property type="entry name" value="HTH_TETR_2"/>
    <property type="match status" value="1"/>
</dbReference>
<reference evidence="7" key="1">
    <citation type="submission" date="2023-02" db="EMBL/GenBank/DDBJ databases">
        <title>Genome sequence of Hyphococcus flavus.</title>
        <authorList>
            <person name="Rong J.-C."/>
            <person name="Zhao Q."/>
            <person name="Yi M."/>
            <person name="Wu J.-Y."/>
        </authorList>
    </citation>
    <scope>NUCLEOTIDE SEQUENCE</scope>
    <source>
        <strain evidence="7">MCCC 1K03223</strain>
    </source>
</reference>
<protein>
    <submittedName>
        <fullName evidence="7">TetR/AcrR family transcriptional regulator</fullName>
    </submittedName>
</protein>
<dbReference type="InterPro" id="IPR036271">
    <property type="entry name" value="Tet_transcr_reg_TetR-rel_C_sf"/>
</dbReference>
<evidence type="ECO:0000256" key="2">
    <source>
        <dbReference type="ARBA" id="ARBA00023015"/>
    </source>
</evidence>
<dbReference type="InterPro" id="IPR001647">
    <property type="entry name" value="HTH_TetR"/>
</dbReference>
<name>A0AAF0CET1_9PROT</name>
<organism evidence="7 8">
    <name type="scientific">Hyphococcus flavus</name>
    <dbReference type="NCBI Taxonomy" id="1866326"/>
    <lineage>
        <taxon>Bacteria</taxon>
        <taxon>Pseudomonadati</taxon>
        <taxon>Pseudomonadota</taxon>
        <taxon>Alphaproteobacteria</taxon>
        <taxon>Parvularculales</taxon>
        <taxon>Parvularculaceae</taxon>
        <taxon>Hyphococcus</taxon>
    </lineage>
</organism>
<dbReference type="Proteomes" id="UP001214043">
    <property type="component" value="Chromosome"/>
</dbReference>
<keyword evidence="2" id="KW-0805">Transcription regulation</keyword>
<dbReference type="PANTHER" id="PTHR30055:SF175">
    <property type="entry name" value="HTH-TYPE TRANSCRIPTIONAL REPRESSOR KSTR2"/>
    <property type="match status" value="1"/>
</dbReference>
<evidence type="ECO:0000313" key="7">
    <source>
        <dbReference type="EMBL" id="WDI30674.1"/>
    </source>
</evidence>
<dbReference type="PRINTS" id="PR00455">
    <property type="entry name" value="HTHTETR"/>
</dbReference>
<evidence type="ECO:0000256" key="5">
    <source>
        <dbReference type="PROSITE-ProRule" id="PRU00335"/>
    </source>
</evidence>
<gene>
    <name evidence="7" type="ORF">PUV54_11985</name>
</gene>
<dbReference type="InterPro" id="IPR041490">
    <property type="entry name" value="KstR2_TetR_C"/>
</dbReference>
<keyword evidence="4" id="KW-0804">Transcription</keyword>
<dbReference type="Gene3D" id="1.10.357.10">
    <property type="entry name" value="Tetracycline Repressor, domain 2"/>
    <property type="match status" value="1"/>
</dbReference>
<feature type="DNA-binding region" description="H-T-H motif" evidence="5">
    <location>
        <begin position="33"/>
        <end position="52"/>
    </location>
</feature>
<evidence type="ECO:0000256" key="3">
    <source>
        <dbReference type="ARBA" id="ARBA00023125"/>
    </source>
</evidence>
<dbReference type="GO" id="GO:0003700">
    <property type="term" value="F:DNA-binding transcription factor activity"/>
    <property type="evidence" value="ECO:0007669"/>
    <property type="project" value="TreeGrafter"/>
</dbReference>
<dbReference type="GO" id="GO:0000976">
    <property type="term" value="F:transcription cis-regulatory region binding"/>
    <property type="evidence" value="ECO:0007669"/>
    <property type="project" value="TreeGrafter"/>
</dbReference>
<dbReference type="InterPro" id="IPR009057">
    <property type="entry name" value="Homeodomain-like_sf"/>
</dbReference>
<dbReference type="KEGG" id="hfl:PUV54_11985"/>
<dbReference type="Pfam" id="PF00440">
    <property type="entry name" value="TetR_N"/>
    <property type="match status" value="1"/>
</dbReference>
<evidence type="ECO:0000256" key="1">
    <source>
        <dbReference type="ARBA" id="ARBA00022491"/>
    </source>
</evidence>
<dbReference type="Gene3D" id="1.10.10.60">
    <property type="entry name" value="Homeodomain-like"/>
    <property type="match status" value="1"/>
</dbReference>
<feature type="domain" description="HTH tetR-type" evidence="6">
    <location>
        <begin position="10"/>
        <end position="70"/>
    </location>
</feature>
<dbReference type="SUPFAM" id="SSF46689">
    <property type="entry name" value="Homeodomain-like"/>
    <property type="match status" value="1"/>
</dbReference>
<keyword evidence="3 5" id="KW-0238">DNA-binding</keyword>
<dbReference type="RefSeq" id="WP_274492485.1">
    <property type="nucleotide sequence ID" value="NZ_CP118166.1"/>
</dbReference>
<sequence>MARTQAADYDAKREAITDAAAKLFAEKGFAGASVSDLAERCAVSKSLIYHYYASKEAILFDVMKEHIDDLLGVTETRNGILGNPQQEIHALTKELLQHYVGAADRQKVLLYELSSLPAENQTDIKSKQRRIIAHVESLIGAAKPELAKNKARLSAKTMLFFGMLNWTHTWFKAKGGITRDELAEMAAETILGAL</sequence>
<evidence type="ECO:0000313" key="8">
    <source>
        <dbReference type="Proteomes" id="UP001214043"/>
    </source>
</evidence>
<evidence type="ECO:0000259" key="6">
    <source>
        <dbReference type="PROSITE" id="PS50977"/>
    </source>
</evidence>